<name>A0A9J6DIM7_RHIMP</name>
<keyword evidence="5 9" id="KW-0175">Coiled coil</keyword>
<evidence type="ECO:0000256" key="7">
    <source>
        <dbReference type="ARBA" id="ARBA00023273"/>
    </source>
</evidence>
<evidence type="ECO:0000256" key="2">
    <source>
        <dbReference type="ARBA" id="ARBA00022490"/>
    </source>
</evidence>
<dbReference type="Pfam" id="PF10174">
    <property type="entry name" value="Cast"/>
    <property type="match status" value="1"/>
</dbReference>
<protein>
    <recommendedName>
        <fullName evidence="13">ERC protein 2</fullName>
    </recommendedName>
</protein>
<evidence type="ECO:0000313" key="12">
    <source>
        <dbReference type="Proteomes" id="UP000821866"/>
    </source>
</evidence>
<feature type="coiled-coil region" evidence="9">
    <location>
        <begin position="175"/>
        <end position="202"/>
    </location>
</feature>
<dbReference type="GO" id="GO:0048788">
    <property type="term" value="C:cytoskeleton of presynaptic active zone"/>
    <property type="evidence" value="ECO:0007669"/>
    <property type="project" value="TreeGrafter"/>
</dbReference>
<accession>A0A9J6DIM7</accession>
<evidence type="ECO:0000256" key="8">
    <source>
        <dbReference type="ARBA" id="ARBA00034106"/>
    </source>
</evidence>
<feature type="compositionally biased region" description="Low complexity" evidence="10">
    <location>
        <begin position="99"/>
        <end position="110"/>
    </location>
</feature>
<keyword evidence="6" id="KW-0206">Cytoskeleton</keyword>
<evidence type="ECO:0000256" key="10">
    <source>
        <dbReference type="SAM" id="MobiDB-lite"/>
    </source>
</evidence>
<dbReference type="GO" id="GO:0048167">
    <property type="term" value="P:regulation of synaptic plasticity"/>
    <property type="evidence" value="ECO:0007669"/>
    <property type="project" value="TreeGrafter"/>
</dbReference>
<evidence type="ECO:0000256" key="5">
    <source>
        <dbReference type="ARBA" id="ARBA00023054"/>
    </source>
</evidence>
<evidence type="ECO:0008006" key="13">
    <source>
        <dbReference type="Google" id="ProtNLM"/>
    </source>
</evidence>
<sequence length="393" mass="42923">MSSRDMYGGSQRSPRAAQSSRDVMLGPPKTSYASISQPPSARGSPIARNLSSPSQGRRMRPAGPYGVSRSSNSSPLTMATHDYYGDEPDLRVSHRSRSATRAAPPAMRSSYPGVVDQDFMPIRDRSLERGATDIGGGGRRGGYRGEDMYRETTIDGDPYRDYGGSSGRGGGGSFVAELQSRLNELQSQYGSVKRELDATTQKLGSSMHSIKTFWSPELKKERALRKEEAAKYALINDQLKILRSENQDSLSNRSDKRLRKTRSHKPENLSSEARRDVVDFGRPVPRGVGPFHPLTSFPASLVAHLSPAGAHDPTRRVAPLPSSRCLCSSSSRAEGGEGRVEVGADVMERRKDLGGAELLQAGSVGGVDARLFEVDHRQLPFRRARAFEPQYGL</sequence>
<dbReference type="GO" id="GO:0030424">
    <property type="term" value="C:axon"/>
    <property type="evidence" value="ECO:0007669"/>
    <property type="project" value="UniProtKB-SubCell"/>
</dbReference>
<dbReference type="GO" id="GO:0098882">
    <property type="term" value="F:structural constituent of presynaptic active zone"/>
    <property type="evidence" value="ECO:0007669"/>
    <property type="project" value="TreeGrafter"/>
</dbReference>
<keyword evidence="4" id="KW-0770">Synapse</keyword>
<evidence type="ECO:0000256" key="9">
    <source>
        <dbReference type="SAM" id="Coils"/>
    </source>
</evidence>
<reference evidence="11" key="1">
    <citation type="journal article" date="2020" name="Cell">
        <title>Large-Scale Comparative Analyses of Tick Genomes Elucidate Their Genetic Diversity and Vector Capacities.</title>
        <authorList>
            <consortium name="Tick Genome and Microbiome Consortium (TIGMIC)"/>
            <person name="Jia N."/>
            <person name="Wang J."/>
            <person name="Shi W."/>
            <person name="Du L."/>
            <person name="Sun Y."/>
            <person name="Zhan W."/>
            <person name="Jiang J.F."/>
            <person name="Wang Q."/>
            <person name="Zhang B."/>
            <person name="Ji P."/>
            <person name="Bell-Sakyi L."/>
            <person name="Cui X.M."/>
            <person name="Yuan T.T."/>
            <person name="Jiang B.G."/>
            <person name="Yang W.F."/>
            <person name="Lam T.T."/>
            <person name="Chang Q.C."/>
            <person name="Ding S.J."/>
            <person name="Wang X.J."/>
            <person name="Zhu J.G."/>
            <person name="Ruan X.D."/>
            <person name="Zhao L."/>
            <person name="Wei J.T."/>
            <person name="Ye R.Z."/>
            <person name="Que T.C."/>
            <person name="Du C.H."/>
            <person name="Zhou Y.H."/>
            <person name="Cheng J.X."/>
            <person name="Dai P.F."/>
            <person name="Guo W.B."/>
            <person name="Han X.H."/>
            <person name="Huang E.J."/>
            <person name="Li L.F."/>
            <person name="Wei W."/>
            <person name="Gao Y.C."/>
            <person name="Liu J.Z."/>
            <person name="Shao H.Z."/>
            <person name="Wang X."/>
            <person name="Wang C.C."/>
            <person name="Yang T.C."/>
            <person name="Huo Q.B."/>
            <person name="Li W."/>
            <person name="Chen H.Y."/>
            <person name="Chen S.E."/>
            <person name="Zhou L.G."/>
            <person name="Ni X.B."/>
            <person name="Tian J.H."/>
            <person name="Sheng Y."/>
            <person name="Liu T."/>
            <person name="Pan Y.S."/>
            <person name="Xia L.Y."/>
            <person name="Li J."/>
            <person name="Zhao F."/>
            <person name="Cao W.C."/>
        </authorList>
    </citation>
    <scope>NUCLEOTIDE SEQUENCE</scope>
    <source>
        <strain evidence="11">Rmic-2018</strain>
    </source>
</reference>
<dbReference type="GO" id="GO:0007274">
    <property type="term" value="P:neuromuscular synaptic transmission"/>
    <property type="evidence" value="ECO:0007669"/>
    <property type="project" value="TreeGrafter"/>
</dbReference>
<dbReference type="PANTHER" id="PTHR18861:SF0">
    <property type="entry name" value="BRUCHPILOT, ISOFORM J"/>
    <property type="match status" value="1"/>
</dbReference>
<dbReference type="AlphaFoldDB" id="A0A9J6DIM7"/>
<evidence type="ECO:0000256" key="4">
    <source>
        <dbReference type="ARBA" id="ARBA00023018"/>
    </source>
</evidence>
<gene>
    <name evidence="11" type="ORF">HPB51_016377</name>
</gene>
<organism evidence="11 12">
    <name type="scientific">Rhipicephalus microplus</name>
    <name type="common">Cattle tick</name>
    <name type="synonym">Boophilus microplus</name>
    <dbReference type="NCBI Taxonomy" id="6941"/>
    <lineage>
        <taxon>Eukaryota</taxon>
        <taxon>Metazoa</taxon>
        <taxon>Ecdysozoa</taxon>
        <taxon>Arthropoda</taxon>
        <taxon>Chelicerata</taxon>
        <taxon>Arachnida</taxon>
        <taxon>Acari</taxon>
        <taxon>Parasitiformes</taxon>
        <taxon>Ixodida</taxon>
        <taxon>Ixodoidea</taxon>
        <taxon>Ixodidae</taxon>
        <taxon>Rhipicephalinae</taxon>
        <taxon>Rhipicephalus</taxon>
        <taxon>Boophilus</taxon>
    </lineage>
</organism>
<evidence type="ECO:0000256" key="6">
    <source>
        <dbReference type="ARBA" id="ARBA00023212"/>
    </source>
</evidence>
<dbReference type="VEuPathDB" id="VectorBase:LOC119174518"/>
<feature type="compositionally biased region" description="Basic and acidic residues" evidence="10">
    <location>
        <begin position="264"/>
        <end position="274"/>
    </location>
</feature>
<feature type="region of interest" description="Disordered" evidence="10">
    <location>
        <begin position="246"/>
        <end position="274"/>
    </location>
</feature>
<keyword evidence="2" id="KW-0963">Cytoplasm</keyword>
<keyword evidence="3" id="KW-0597">Phosphoprotein</keyword>
<evidence type="ECO:0000313" key="11">
    <source>
        <dbReference type="EMBL" id="KAH8021713.1"/>
    </source>
</evidence>
<dbReference type="PANTHER" id="PTHR18861">
    <property type="entry name" value="ELKS/RAB6-INTERACTING/CAST PROTEIN"/>
    <property type="match status" value="1"/>
</dbReference>
<dbReference type="InterPro" id="IPR019323">
    <property type="entry name" value="ELKS/CAST"/>
</dbReference>
<evidence type="ECO:0000256" key="3">
    <source>
        <dbReference type="ARBA" id="ARBA00022553"/>
    </source>
</evidence>
<reference evidence="11" key="2">
    <citation type="submission" date="2021-09" db="EMBL/GenBank/DDBJ databases">
        <authorList>
            <person name="Jia N."/>
            <person name="Wang J."/>
            <person name="Shi W."/>
            <person name="Du L."/>
            <person name="Sun Y."/>
            <person name="Zhan W."/>
            <person name="Jiang J."/>
            <person name="Wang Q."/>
            <person name="Zhang B."/>
            <person name="Ji P."/>
            <person name="Sakyi L.B."/>
            <person name="Cui X."/>
            <person name="Yuan T."/>
            <person name="Jiang B."/>
            <person name="Yang W."/>
            <person name="Lam T.T.-Y."/>
            <person name="Chang Q."/>
            <person name="Ding S."/>
            <person name="Wang X."/>
            <person name="Zhu J."/>
            <person name="Ruan X."/>
            <person name="Zhao L."/>
            <person name="Wei J."/>
            <person name="Que T."/>
            <person name="Du C."/>
            <person name="Cheng J."/>
            <person name="Dai P."/>
            <person name="Han X."/>
            <person name="Huang E."/>
            <person name="Gao Y."/>
            <person name="Liu J."/>
            <person name="Shao H."/>
            <person name="Ye R."/>
            <person name="Li L."/>
            <person name="Wei W."/>
            <person name="Wang X."/>
            <person name="Wang C."/>
            <person name="Huo Q."/>
            <person name="Li W."/>
            <person name="Guo W."/>
            <person name="Chen H."/>
            <person name="Chen S."/>
            <person name="Zhou L."/>
            <person name="Zhou L."/>
            <person name="Ni X."/>
            <person name="Tian J."/>
            <person name="Zhou Y."/>
            <person name="Sheng Y."/>
            <person name="Liu T."/>
            <person name="Pan Y."/>
            <person name="Xia L."/>
            <person name="Li J."/>
            <person name="Zhao F."/>
            <person name="Cao W."/>
        </authorList>
    </citation>
    <scope>NUCLEOTIDE SEQUENCE</scope>
    <source>
        <strain evidence="11">Rmic-2018</strain>
        <tissue evidence="11">Larvae</tissue>
    </source>
</reference>
<comment type="caution">
    <text evidence="11">The sequence shown here is derived from an EMBL/GenBank/DDBJ whole genome shotgun (WGS) entry which is preliminary data.</text>
</comment>
<keyword evidence="7" id="KW-0966">Cell projection</keyword>
<feature type="region of interest" description="Disordered" evidence="10">
    <location>
        <begin position="1"/>
        <end position="114"/>
    </location>
</feature>
<feature type="compositionally biased region" description="Low complexity" evidence="10">
    <location>
        <begin position="10"/>
        <end position="21"/>
    </location>
</feature>
<proteinExistence type="predicted"/>
<keyword evidence="12" id="KW-1185">Reference proteome</keyword>
<evidence type="ECO:0000256" key="1">
    <source>
        <dbReference type="ARBA" id="ARBA00004245"/>
    </source>
</evidence>
<feature type="compositionally biased region" description="Polar residues" evidence="10">
    <location>
        <begin position="68"/>
        <end position="77"/>
    </location>
</feature>
<comment type="subcellular location">
    <subcellularLocation>
        <location evidence="1">Cytoplasm</location>
        <location evidence="1">Cytoskeleton</location>
    </subcellularLocation>
    <subcellularLocation>
        <location evidence="8">Presynapse</location>
    </subcellularLocation>
</comment>
<dbReference type="Proteomes" id="UP000821866">
    <property type="component" value="Chromosome 7"/>
</dbReference>
<dbReference type="EMBL" id="JABSTU010000009">
    <property type="protein sequence ID" value="KAH8021713.1"/>
    <property type="molecule type" value="Genomic_DNA"/>
</dbReference>